<name>A0A1Q6FD76_9BACT</name>
<dbReference type="InterPro" id="IPR013783">
    <property type="entry name" value="Ig-like_fold"/>
</dbReference>
<comment type="caution">
    <text evidence="3">The sequence shown here is derived from an EMBL/GenBank/DDBJ whole genome shotgun (WGS) entry which is preliminary data.</text>
</comment>
<evidence type="ECO:0000256" key="1">
    <source>
        <dbReference type="SAM" id="SignalP"/>
    </source>
</evidence>
<dbReference type="InterPro" id="IPR024361">
    <property type="entry name" value="BACON"/>
</dbReference>
<dbReference type="Pfam" id="PF13004">
    <property type="entry name" value="BACON"/>
    <property type="match status" value="1"/>
</dbReference>
<evidence type="ECO:0000259" key="2">
    <source>
        <dbReference type="Pfam" id="PF13004"/>
    </source>
</evidence>
<dbReference type="Gene3D" id="2.60.40.10">
    <property type="entry name" value="Immunoglobulins"/>
    <property type="match status" value="1"/>
</dbReference>
<dbReference type="PROSITE" id="PS51257">
    <property type="entry name" value="PROKAR_LIPOPROTEIN"/>
    <property type="match status" value="1"/>
</dbReference>
<feature type="domain" description="BACON" evidence="2">
    <location>
        <begin position="72"/>
        <end position="129"/>
    </location>
</feature>
<dbReference type="AlphaFoldDB" id="A0A1Q6FD76"/>
<proteinExistence type="predicted"/>
<dbReference type="RefSeq" id="WP_022459649.1">
    <property type="nucleotide sequence ID" value="NZ_CAJJWD010000003.1"/>
</dbReference>
<dbReference type="EMBL" id="MNQH01000001">
    <property type="protein sequence ID" value="OKY96823.1"/>
    <property type="molecule type" value="Genomic_DNA"/>
</dbReference>
<protein>
    <recommendedName>
        <fullName evidence="2">BACON domain-containing protein</fullName>
    </recommendedName>
</protein>
<accession>A0A1Q6FD76</accession>
<dbReference type="CDD" id="cd14948">
    <property type="entry name" value="BACON"/>
    <property type="match status" value="1"/>
</dbReference>
<evidence type="ECO:0000313" key="4">
    <source>
        <dbReference type="Proteomes" id="UP000187417"/>
    </source>
</evidence>
<feature type="signal peptide" evidence="1">
    <location>
        <begin position="1"/>
        <end position="20"/>
    </location>
</feature>
<dbReference type="Proteomes" id="UP000187417">
    <property type="component" value="Unassembled WGS sequence"/>
</dbReference>
<gene>
    <name evidence="3" type="ORF">BHV66_01870</name>
</gene>
<keyword evidence="1" id="KW-0732">Signal</keyword>
<organism evidence="3 4">
    <name type="scientific">Alistipes putredinis</name>
    <dbReference type="NCBI Taxonomy" id="28117"/>
    <lineage>
        <taxon>Bacteria</taxon>
        <taxon>Pseudomonadati</taxon>
        <taxon>Bacteroidota</taxon>
        <taxon>Bacteroidia</taxon>
        <taxon>Bacteroidales</taxon>
        <taxon>Rikenellaceae</taxon>
        <taxon>Alistipes</taxon>
    </lineage>
</organism>
<feature type="chain" id="PRO_5010334113" description="BACON domain-containing protein" evidence="1">
    <location>
        <begin position="21"/>
        <end position="446"/>
    </location>
</feature>
<evidence type="ECO:0000313" key="3">
    <source>
        <dbReference type="EMBL" id="OKY96823.1"/>
    </source>
</evidence>
<reference evidence="3 4" key="1">
    <citation type="journal article" date="2016" name="Nat. Biotechnol.">
        <title>Measurement of bacterial replication rates in microbial communities.</title>
        <authorList>
            <person name="Brown C.T."/>
            <person name="Olm M.R."/>
            <person name="Thomas B.C."/>
            <person name="Banfield J.F."/>
        </authorList>
    </citation>
    <scope>NUCLEOTIDE SEQUENCE [LARGE SCALE GENOMIC DNA]</scope>
    <source>
        <strain evidence="3">CAG:67_53_122</strain>
    </source>
</reference>
<sequence length="446" mass="50280">MKGLKLLLLTFATLAITACSDDTTDEWHGDFGSIQVPDTRQLSQKIPAGQTAGNSEIFFSTNDAWNSAITDESRAEAPTWVRINPDHGDAAGDYDIRVETDPNTAEESRTAFIEITCGTNSILITITQSGTDGEDTNEPDEPNIGEQVRYWQLHKIVGRDASGSLIAEMEYTYELPAEFSKECRITGFKISAADKNGTLRPVETWQFTYEGDDCIRFSFTREIDGEQPYTQTADGTLYGYFCDVRSGGYELTSTLSGSEIETYGFDCTYGTGTFNSDKLTSISRYNSLTLEPICEKYEWEKDPWGPLEAWDNCSAVIRTLENEPNTETFRQEYGYDYDETTAWSDFIYELEGTPLLNSDPVLLLVAEPDILRGLGFFSSLNNDLFRTVTTRSDDAVTTQTFEYTRQTVAHDAEIATPLIITRTTRSDERESVCRFEIQFRRFDLQN</sequence>